<dbReference type="RefSeq" id="WP_379481765.1">
    <property type="nucleotide sequence ID" value="NZ_JBHLTL010000006.1"/>
</dbReference>
<evidence type="ECO:0000313" key="12">
    <source>
        <dbReference type="Proteomes" id="UP001589943"/>
    </source>
</evidence>
<feature type="transmembrane region" description="Helical" evidence="10">
    <location>
        <begin position="94"/>
        <end position="113"/>
    </location>
</feature>
<accession>A0ABV6PMQ1</accession>
<keyword evidence="6" id="KW-1003">Cell membrane</keyword>
<evidence type="ECO:0000256" key="9">
    <source>
        <dbReference type="ARBA" id="ARBA00023136"/>
    </source>
</evidence>
<evidence type="ECO:0000256" key="5">
    <source>
        <dbReference type="ARBA" id="ARBA00022448"/>
    </source>
</evidence>
<sequence>MILSDETLWLLEWVAAALGVINIALLIFRSQWNFAFAIASVAIYIFIFFEKRLYAESGLQVFFVLANVWGWVLWRRAAKAGGSDDQVPVRWLDWPSRVVWLVATAAISLNLGWMMHRYTNAAMPFADSAIAGASVAAQILLGYRRIENWVIWIAVDVAAVLLYINRGLYPTAGLYGGMLVMSLFGLKEWVEAQRRQTRAATAFA</sequence>
<keyword evidence="8 10" id="KW-1133">Transmembrane helix</keyword>
<gene>
    <name evidence="11" type="primary">pnuC</name>
    <name evidence="11" type="ORF">ACFFF7_12940</name>
</gene>
<keyword evidence="9 10" id="KW-0472">Membrane</keyword>
<keyword evidence="7 10" id="KW-0812">Transmembrane</keyword>
<feature type="transmembrane region" description="Helical" evidence="10">
    <location>
        <begin position="172"/>
        <end position="190"/>
    </location>
</feature>
<evidence type="ECO:0000313" key="11">
    <source>
        <dbReference type="EMBL" id="MFC0590323.1"/>
    </source>
</evidence>
<dbReference type="PANTHER" id="PTHR36122:SF2">
    <property type="entry name" value="NICOTINAMIDE RIBOSIDE TRANSPORTER PNUC"/>
    <property type="match status" value="1"/>
</dbReference>
<organism evidence="11 12">
    <name type="scientific">Novosphingobium aquiterrae</name>
    <dbReference type="NCBI Taxonomy" id="624388"/>
    <lineage>
        <taxon>Bacteria</taxon>
        <taxon>Pseudomonadati</taxon>
        <taxon>Pseudomonadota</taxon>
        <taxon>Alphaproteobacteria</taxon>
        <taxon>Sphingomonadales</taxon>
        <taxon>Sphingomonadaceae</taxon>
        <taxon>Novosphingobium</taxon>
    </lineage>
</organism>
<dbReference type="EMBL" id="JBHLTL010000006">
    <property type="protein sequence ID" value="MFC0590323.1"/>
    <property type="molecule type" value="Genomic_DNA"/>
</dbReference>
<comment type="function">
    <text evidence="1">Required for nicotinamide riboside transport across the inner membrane.</text>
</comment>
<evidence type="ECO:0000256" key="10">
    <source>
        <dbReference type="SAM" id="Phobius"/>
    </source>
</evidence>
<name>A0ABV6PMQ1_9SPHN</name>
<dbReference type="Pfam" id="PF04973">
    <property type="entry name" value="NMN_transporter"/>
    <property type="match status" value="1"/>
</dbReference>
<evidence type="ECO:0000256" key="1">
    <source>
        <dbReference type="ARBA" id="ARBA00002672"/>
    </source>
</evidence>
<dbReference type="PANTHER" id="PTHR36122">
    <property type="entry name" value="NICOTINAMIDE RIBOSIDE TRANSPORTER PNUC"/>
    <property type="match status" value="1"/>
</dbReference>
<proteinExistence type="inferred from homology"/>
<feature type="transmembrane region" description="Helical" evidence="10">
    <location>
        <begin position="7"/>
        <end position="28"/>
    </location>
</feature>
<evidence type="ECO:0000256" key="7">
    <source>
        <dbReference type="ARBA" id="ARBA00022692"/>
    </source>
</evidence>
<evidence type="ECO:0000256" key="2">
    <source>
        <dbReference type="ARBA" id="ARBA00004651"/>
    </source>
</evidence>
<feature type="transmembrane region" description="Helical" evidence="10">
    <location>
        <begin position="34"/>
        <end position="50"/>
    </location>
</feature>
<comment type="caution">
    <text evidence="11">The sequence shown here is derived from an EMBL/GenBank/DDBJ whole genome shotgun (WGS) entry which is preliminary data.</text>
</comment>
<evidence type="ECO:0000256" key="6">
    <source>
        <dbReference type="ARBA" id="ARBA00022475"/>
    </source>
</evidence>
<dbReference type="Proteomes" id="UP001589943">
    <property type="component" value="Unassembled WGS sequence"/>
</dbReference>
<comment type="subcellular location">
    <subcellularLocation>
        <location evidence="2">Cell membrane</location>
        <topology evidence="2">Multi-pass membrane protein</topology>
    </subcellularLocation>
</comment>
<protein>
    <recommendedName>
        <fullName evidence="4">Nicotinamide riboside transporter PnuC</fullName>
    </recommendedName>
</protein>
<feature type="transmembrane region" description="Helical" evidence="10">
    <location>
        <begin position="57"/>
        <end position="74"/>
    </location>
</feature>
<dbReference type="InterPro" id="IPR006419">
    <property type="entry name" value="NMN_transpt_PnuC"/>
</dbReference>
<feature type="transmembrane region" description="Helical" evidence="10">
    <location>
        <begin position="149"/>
        <end position="166"/>
    </location>
</feature>
<keyword evidence="12" id="KW-1185">Reference proteome</keyword>
<comment type="similarity">
    <text evidence="3">Belongs to the nicotinamide ribonucleoside (NR) uptake permease (TC 4.B.1) family.</text>
</comment>
<dbReference type="NCBIfam" id="TIGR01528">
    <property type="entry name" value="NMN_trans_PnuC"/>
    <property type="match status" value="1"/>
</dbReference>
<evidence type="ECO:0000256" key="4">
    <source>
        <dbReference type="ARBA" id="ARBA00017522"/>
    </source>
</evidence>
<evidence type="ECO:0000256" key="3">
    <source>
        <dbReference type="ARBA" id="ARBA00006669"/>
    </source>
</evidence>
<evidence type="ECO:0000256" key="8">
    <source>
        <dbReference type="ARBA" id="ARBA00022989"/>
    </source>
</evidence>
<reference evidence="11 12" key="1">
    <citation type="submission" date="2024-09" db="EMBL/GenBank/DDBJ databases">
        <authorList>
            <person name="Sun Q."/>
            <person name="Mori K."/>
        </authorList>
    </citation>
    <scope>NUCLEOTIDE SEQUENCE [LARGE SCALE GENOMIC DNA]</scope>
    <source>
        <strain evidence="11 12">NCAIM B.02537</strain>
    </source>
</reference>
<keyword evidence="5" id="KW-0813">Transport</keyword>